<proteinExistence type="predicted"/>
<evidence type="ECO:0000256" key="1">
    <source>
        <dbReference type="SAM" id="Phobius"/>
    </source>
</evidence>
<gene>
    <name evidence="2" type="ORF">Satyrvirus7_36</name>
</gene>
<reference evidence="2" key="1">
    <citation type="submission" date="2018-10" db="EMBL/GenBank/DDBJ databases">
        <title>Hidden diversity of soil giant viruses.</title>
        <authorList>
            <person name="Schulz F."/>
            <person name="Alteio L."/>
            <person name="Goudeau D."/>
            <person name="Ryan E.M."/>
            <person name="Malmstrom R.R."/>
            <person name="Blanchard J."/>
            <person name="Woyke T."/>
        </authorList>
    </citation>
    <scope>NUCLEOTIDE SEQUENCE</scope>
    <source>
        <strain evidence="2">SAV1</strain>
    </source>
</reference>
<keyword evidence="1" id="KW-0812">Transmembrane</keyword>
<protein>
    <submittedName>
        <fullName evidence="2">Putative ORFan</fullName>
    </submittedName>
</protein>
<keyword evidence="1" id="KW-1133">Transmembrane helix</keyword>
<keyword evidence="1" id="KW-0472">Membrane</keyword>
<name>A0A3G5ADH9_9VIRU</name>
<dbReference type="EMBL" id="MK072443">
    <property type="protein sequence ID" value="AYV85242.1"/>
    <property type="molecule type" value="Genomic_DNA"/>
</dbReference>
<sequence length="180" mass="21490">MNIVQTEYSKVKKDVHKILTSMEYFIGIILIIIGIIFAFNEVKKFYKIYEINKWPILKNAGTIYLVRPERKSVRNGKNLIFLNYSDTVYYHRIRVAFVYEINNQKYISFNLAYYEPWYENSLMTTLEEMYYQIGNKVNIRVNPSNFSEAYILNKPYKQYQTIIASIILIIFGIILIHHAK</sequence>
<accession>A0A3G5ADH9</accession>
<evidence type="ECO:0000313" key="2">
    <source>
        <dbReference type="EMBL" id="AYV85242.1"/>
    </source>
</evidence>
<feature type="transmembrane region" description="Helical" evidence="1">
    <location>
        <begin position="18"/>
        <end position="39"/>
    </location>
</feature>
<organism evidence="2">
    <name type="scientific">Satyrvirus sp</name>
    <dbReference type="NCBI Taxonomy" id="2487771"/>
    <lineage>
        <taxon>Viruses</taxon>
        <taxon>Varidnaviria</taxon>
        <taxon>Bamfordvirae</taxon>
        <taxon>Nucleocytoviricota</taxon>
        <taxon>Megaviricetes</taxon>
        <taxon>Imitervirales</taxon>
        <taxon>Mimiviridae</taxon>
        <taxon>Megamimivirinae</taxon>
    </lineage>
</organism>
<feature type="transmembrane region" description="Helical" evidence="1">
    <location>
        <begin position="161"/>
        <end position="179"/>
    </location>
</feature>